<dbReference type="PROSITE" id="PS00132">
    <property type="entry name" value="CARBOXYPEPT_ZN_1"/>
    <property type="match status" value="1"/>
</dbReference>
<keyword evidence="9" id="KW-0378">Hydrolase</keyword>
<evidence type="ECO:0000256" key="9">
    <source>
        <dbReference type="ARBA" id="ARBA00022801"/>
    </source>
</evidence>
<keyword evidence="12" id="KW-1015">Disulfide bond</keyword>
<dbReference type="Proteomes" id="UP001152759">
    <property type="component" value="Chromosome 7"/>
</dbReference>
<evidence type="ECO:0000256" key="14">
    <source>
        <dbReference type="PROSITE-ProRule" id="PRU01379"/>
    </source>
</evidence>
<dbReference type="GO" id="GO:0005615">
    <property type="term" value="C:extracellular space"/>
    <property type="evidence" value="ECO:0007669"/>
    <property type="project" value="TreeGrafter"/>
</dbReference>
<dbReference type="AlphaFoldDB" id="A0A9P0AKM7"/>
<evidence type="ECO:0000313" key="17">
    <source>
        <dbReference type="EMBL" id="CAH0392703.1"/>
    </source>
</evidence>
<evidence type="ECO:0000256" key="6">
    <source>
        <dbReference type="ARBA" id="ARBA00022670"/>
    </source>
</evidence>
<dbReference type="SUPFAM" id="SSF53187">
    <property type="entry name" value="Zn-dependent exopeptidases"/>
    <property type="match status" value="1"/>
</dbReference>
<evidence type="ECO:0000256" key="5">
    <source>
        <dbReference type="ARBA" id="ARBA00022645"/>
    </source>
</evidence>
<dbReference type="PRINTS" id="PR00765">
    <property type="entry name" value="CRBOXYPTASEA"/>
</dbReference>
<name>A0A9P0AKM7_BEMTA</name>
<evidence type="ECO:0000256" key="7">
    <source>
        <dbReference type="ARBA" id="ARBA00022723"/>
    </source>
</evidence>
<evidence type="ECO:0000256" key="3">
    <source>
        <dbReference type="ARBA" id="ARBA00005988"/>
    </source>
</evidence>
<evidence type="ECO:0000256" key="8">
    <source>
        <dbReference type="ARBA" id="ARBA00022729"/>
    </source>
</evidence>
<dbReference type="InterPro" id="IPR036990">
    <property type="entry name" value="M14A-like_propep"/>
</dbReference>
<feature type="signal peptide" evidence="15">
    <location>
        <begin position="1"/>
        <end position="22"/>
    </location>
</feature>
<dbReference type="Gene3D" id="3.30.70.340">
    <property type="entry name" value="Metallocarboxypeptidase-like"/>
    <property type="match status" value="1"/>
</dbReference>
<dbReference type="InterPro" id="IPR003146">
    <property type="entry name" value="M14A_act_pep"/>
</dbReference>
<dbReference type="GO" id="GO:0006508">
    <property type="term" value="P:proteolysis"/>
    <property type="evidence" value="ECO:0007669"/>
    <property type="project" value="UniProtKB-KW"/>
</dbReference>
<keyword evidence="7" id="KW-0479">Metal-binding</keyword>
<dbReference type="KEGG" id="btab:109031585"/>
<comment type="function">
    <text evidence="13">Involved in the digestion of the blood meal.</text>
</comment>
<dbReference type="PANTHER" id="PTHR11705:SF91">
    <property type="entry name" value="FI01817P-RELATED"/>
    <property type="match status" value="1"/>
</dbReference>
<evidence type="ECO:0000256" key="1">
    <source>
        <dbReference type="ARBA" id="ARBA00001947"/>
    </source>
</evidence>
<keyword evidence="6" id="KW-0645">Protease</keyword>
<feature type="domain" description="Peptidase M14" evidence="16">
    <location>
        <begin position="144"/>
        <end position="440"/>
    </location>
</feature>
<organism evidence="17 18">
    <name type="scientific">Bemisia tabaci</name>
    <name type="common">Sweetpotato whitefly</name>
    <name type="synonym">Aleurodes tabaci</name>
    <dbReference type="NCBI Taxonomy" id="7038"/>
    <lineage>
        <taxon>Eukaryota</taxon>
        <taxon>Metazoa</taxon>
        <taxon>Ecdysozoa</taxon>
        <taxon>Arthropoda</taxon>
        <taxon>Hexapoda</taxon>
        <taxon>Insecta</taxon>
        <taxon>Pterygota</taxon>
        <taxon>Neoptera</taxon>
        <taxon>Paraneoptera</taxon>
        <taxon>Hemiptera</taxon>
        <taxon>Sternorrhyncha</taxon>
        <taxon>Aleyrodoidea</taxon>
        <taxon>Aleyrodidae</taxon>
        <taxon>Aleyrodinae</taxon>
        <taxon>Bemisia</taxon>
    </lineage>
</organism>
<dbReference type="Pfam" id="PF00246">
    <property type="entry name" value="Peptidase_M14"/>
    <property type="match status" value="1"/>
</dbReference>
<dbReference type="SUPFAM" id="SSF54897">
    <property type="entry name" value="Protease propeptides/inhibitors"/>
    <property type="match status" value="1"/>
</dbReference>
<gene>
    <name evidence="17" type="ORF">BEMITA_LOCUS11185</name>
</gene>
<keyword evidence="18" id="KW-1185">Reference proteome</keyword>
<evidence type="ECO:0000256" key="12">
    <source>
        <dbReference type="ARBA" id="ARBA00023157"/>
    </source>
</evidence>
<keyword evidence="10" id="KW-0862">Zinc</keyword>
<evidence type="ECO:0000259" key="16">
    <source>
        <dbReference type="PROSITE" id="PS52035"/>
    </source>
</evidence>
<proteinExistence type="inferred from homology"/>
<comment type="subcellular location">
    <subcellularLocation>
        <location evidence="2">Secreted</location>
    </subcellularLocation>
</comment>
<evidence type="ECO:0000256" key="10">
    <source>
        <dbReference type="ARBA" id="ARBA00022833"/>
    </source>
</evidence>
<sequence>MIRAALWLFVGVASLVLVCVCAEENAQDERDVPPGVNHADHLENDSTGAQILSVVIRGVADRKKFEEIRKEIYLDVLTTSKWAVDILVQKSSLDYTKHLLKSADLEFKVLIEDIQKQMEAENPPESKESLSRSSLRGHGLTFDRYHSVDTMYQYMEYLNRTYSDFVKLEDIGTTAEGRTLRVLYISSGQPNRKAIWIDGGIHAREWVASAAVLWVLSELTEKRERLPEEMRELDFVVMPMVNPDGYEYTRARRSTRLWRKNRAPVSSACAGVDVNRNFEHGWGGHGTSGEACRDTYRGPRPASERETQAIVNYAAKNIPKIQGFLTFHCYGQYILYPWGYDKILPEDHADLQRVGEIAAQRIKEVGDVNYTVGSSANLLYPAAGGSDDWAKSKGVKYAYTVELRGPGYPGGLNSFFLPPEQIIPSGRDAFEIVRTVAEAIVLQPS</sequence>
<evidence type="ECO:0000256" key="13">
    <source>
        <dbReference type="ARBA" id="ARBA00057299"/>
    </source>
</evidence>
<keyword evidence="5" id="KW-0121">Carboxypeptidase</keyword>
<dbReference type="Gene3D" id="3.40.630.10">
    <property type="entry name" value="Zn peptidases"/>
    <property type="match status" value="1"/>
</dbReference>
<comment type="similarity">
    <text evidence="3 14">Belongs to the peptidase M14 family.</text>
</comment>
<dbReference type="PROSITE" id="PS52035">
    <property type="entry name" value="PEPTIDASE_M14"/>
    <property type="match status" value="1"/>
</dbReference>
<feature type="chain" id="PRO_5040253514" description="Peptidase M14 domain-containing protein" evidence="15">
    <location>
        <begin position="23"/>
        <end position="445"/>
    </location>
</feature>
<dbReference type="CDD" id="cd03860">
    <property type="entry name" value="M14_CP_A-B_like"/>
    <property type="match status" value="1"/>
</dbReference>
<dbReference type="InterPro" id="IPR057246">
    <property type="entry name" value="CARBOXYPEPT_ZN_1"/>
</dbReference>
<comment type="cofactor">
    <cofactor evidence="1">
        <name>Zn(2+)</name>
        <dbReference type="ChEBI" id="CHEBI:29105"/>
    </cofactor>
</comment>
<evidence type="ECO:0000313" key="18">
    <source>
        <dbReference type="Proteomes" id="UP001152759"/>
    </source>
</evidence>
<reference evidence="17" key="1">
    <citation type="submission" date="2021-12" db="EMBL/GenBank/DDBJ databases">
        <authorList>
            <person name="King R."/>
        </authorList>
    </citation>
    <scope>NUCLEOTIDE SEQUENCE</scope>
</reference>
<dbReference type="Pfam" id="PF02244">
    <property type="entry name" value="Propep_M14"/>
    <property type="match status" value="1"/>
</dbReference>
<dbReference type="PANTHER" id="PTHR11705">
    <property type="entry name" value="PROTEASE FAMILY M14 CARBOXYPEPTIDASE A,B"/>
    <property type="match status" value="1"/>
</dbReference>
<dbReference type="EMBL" id="OU963868">
    <property type="protein sequence ID" value="CAH0392703.1"/>
    <property type="molecule type" value="Genomic_DNA"/>
</dbReference>
<evidence type="ECO:0000256" key="11">
    <source>
        <dbReference type="ARBA" id="ARBA00023049"/>
    </source>
</evidence>
<feature type="active site" description="Proton donor/acceptor" evidence="14">
    <location>
        <position position="402"/>
    </location>
</feature>
<dbReference type="FunFam" id="3.40.630.10:FF:000040">
    <property type="entry name" value="zinc carboxypeptidase"/>
    <property type="match status" value="1"/>
</dbReference>
<keyword evidence="11" id="KW-0482">Metalloprotease</keyword>
<evidence type="ECO:0000256" key="2">
    <source>
        <dbReference type="ARBA" id="ARBA00004613"/>
    </source>
</evidence>
<keyword evidence="8 15" id="KW-0732">Signal</keyword>
<accession>A0A9P0AKM7</accession>
<dbReference type="InterPro" id="IPR000834">
    <property type="entry name" value="Peptidase_M14"/>
</dbReference>
<dbReference type="SMART" id="SM00631">
    <property type="entry name" value="Zn_pept"/>
    <property type="match status" value="1"/>
</dbReference>
<dbReference type="GO" id="GO:0008270">
    <property type="term" value="F:zinc ion binding"/>
    <property type="evidence" value="ECO:0007669"/>
    <property type="project" value="InterPro"/>
</dbReference>
<evidence type="ECO:0000256" key="4">
    <source>
        <dbReference type="ARBA" id="ARBA00022525"/>
    </source>
</evidence>
<protein>
    <recommendedName>
        <fullName evidence="16">Peptidase M14 domain-containing protein</fullName>
    </recommendedName>
</protein>
<dbReference type="GO" id="GO:0004181">
    <property type="term" value="F:metallocarboxypeptidase activity"/>
    <property type="evidence" value="ECO:0007669"/>
    <property type="project" value="InterPro"/>
</dbReference>
<keyword evidence="4" id="KW-0964">Secreted</keyword>
<evidence type="ECO:0000256" key="15">
    <source>
        <dbReference type="SAM" id="SignalP"/>
    </source>
</evidence>